<feature type="region of interest" description="Disordered" evidence="1">
    <location>
        <begin position="121"/>
        <end position="148"/>
    </location>
</feature>
<evidence type="ECO:0000313" key="3">
    <source>
        <dbReference type="Proteomes" id="UP000266841"/>
    </source>
</evidence>
<dbReference type="EMBL" id="AGNL01027987">
    <property type="protein sequence ID" value="EJK57507.1"/>
    <property type="molecule type" value="Genomic_DNA"/>
</dbReference>
<evidence type="ECO:0000256" key="1">
    <source>
        <dbReference type="SAM" id="MobiDB-lite"/>
    </source>
</evidence>
<proteinExistence type="predicted"/>
<dbReference type="AlphaFoldDB" id="K0SFW7"/>
<organism evidence="2 3">
    <name type="scientific">Thalassiosira oceanica</name>
    <name type="common">Marine diatom</name>
    <dbReference type="NCBI Taxonomy" id="159749"/>
    <lineage>
        <taxon>Eukaryota</taxon>
        <taxon>Sar</taxon>
        <taxon>Stramenopiles</taxon>
        <taxon>Ochrophyta</taxon>
        <taxon>Bacillariophyta</taxon>
        <taxon>Coscinodiscophyceae</taxon>
        <taxon>Thalassiosirophycidae</taxon>
        <taxon>Thalassiosirales</taxon>
        <taxon>Thalassiosiraceae</taxon>
        <taxon>Thalassiosira</taxon>
    </lineage>
</organism>
<feature type="region of interest" description="Disordered" evidence="1">
    <location>
        <begin position="40"/>
        <end position="79"/>
    </location>
</feature>
<comment type="caution">
    <text evidence="2">The sequence shown here is derived from an EMBL/GenBank/DDBJ whole genome shotgun (WGS) entry which is preliminary data.</text>
</comment>
<evidence type="ECO:0000313" key="2">
    <source>
        <dbReference type="EMBL" id="EJK57507.1"/>
    </source>
</evidence>
<accession>K0SFW7</accession>
<feature type="non-terminal residue" evidence="2">
    <location>
        <position position="210"/>
    </location>
</feature>
<feature type="compositionally biased region" description="Low complexity" evidence="1">
    <location>
        <begin position="40"/>
        <end position="49"/>
    </location>
</feature>
<protein>
    <submittedName>
        <fullName evidence="2">Uncharacterized protein</fullName>
    </submittedName>
</protein>
<feature type="compositionally biased region" description="Polar residues" evidence="1">
    <location>
        <begin position="70"/>
        <end position="79"/>
    </location>
</feature>
<gene>
    <name evidence="2" type="ORF">THAOC_22440</name>
</gene>
<feature type="compositionally biased region" description="Basic and acidic residues" evidence="1">
    <location>
        <begin position="53"/>
        <end position="69"/>
    </location>
</feature>
<sequence length="210" mass="23362">MAPVHCYDHIGKEEEPNRAPSLHAEQARCASVLKFVASSSSTTCCDPPSLRNRGRDRPSVQTARIDESGSSHSHSVWATKSGNFPREVNQLVTAPRRGSLGTNMNSSAAESFVVVETLDLRARSDDEPSESPRPALETPERKAPLEPSSLQKMWDNVYSPPRQRVGDVSIRTLEGFDETAEWEHIFLDLFYVPAISNLSEMLQAIFTHEQ</sequence>
<keyword evidence="3" id="KW-1185">Reference proteome</keyword>
<reference evidence="2 3" key="1">
    <citation type="journal article" date="2012" name="Genome Biol.">
        <title>Genome and low-iron response of an oceanic diatom adapted to chronic iron limitation.</title>
        <authorList>
            <person name="Lommer M."/>
            <person name="Specht M."/>
            <person name="Roy A.S."/>
            <person name="Kraemer L."/>
            <person name="Andreson R."/>
            <person name="Gutowska M.A."/>
            <person name="Wolf J."/>
            <person name="Bergner S.V."/>
            <person name="Schilhabel M.B."/>
            <person name="Klostermeier U.C."/>
            <person name="Beiko R.G."/>
            <person name="Rosenstiel P."/>
            <person name="Hippler M."/>
            <person name="Laroche J."/>
        </authorList>
    </citation>
    <scope>NUCLEOTIDE SEQUENCE [LARGE SCALE GENOMIC DNA]</scope>
    <source>
        <strain evidence="2 3">CCMP1005</strain>
    </source>
</reference>
<dbReference type="Proteomes" id="UP000266841">
    <property type="component" value="Unassembled WGS sequence"/>
</dbReference>
<name>K0SFW7_THAOC</name>